<reference evidence="2 3" key="1">
    <citation type="journal article" date="2016" name="Nat. Commun.">
        <title>Thousands of microbial genomes shed light on interconnected biogeochemical processes in an aquifer system.</title>
        <authorList>
            <person name="Anantharaman K."/>
            <person name="Brown C.T."/>
            <person name="Hug L.A."/>
            <person name="Sharon I."/>
            <person name="Castelle C.J."/>
            <person name="Probst A.J."/>
            <person name="Thomas B.C."/>
            <person name="Singh A."/>
            <person name="Wilkins M.J."/>
            <person name="Karaoz U."/>
            <person name="Brodie E.L."/>
            <person name="Williams K.H."/>
            <person name="Hubbard S.S."/>
            <person name="Banfield J.F."/>
        </authorList>
    </citation>
    <scope>NUCLEOTIDE SEQUENCE [LARGE SCALE GENOMIC DNA]</scope>
</reference>
<name>A0A1F7JR96_9BACT</name>
<feature type="transmembrane region" description="Helical" evidence="1">
    <location>
        <begin position="17"/>
        <end position="35"/>
    </location>
</feature>
<sequence length="303" mass="35381">MAFMHQLEAGNRWRNRAIYIIFMVFFVAYFLYHLLKSFSHSLFFSKKDRLNFVIYGPYTAIYSLGLQDDQNYVIPFSPDFHIDVPGNYGDYRIGSLGKLAKLDNKPELLQKAFSYAASTLVDYYFYDNTDNLYYDLPKFAKGDIKLDVFKVLFFRSNTSIFDRLYLTLIISQKDKDKFRIFNSMTYKNQEEFSKNVLGLFYQKVFRTEKKNLQIIYGQNYHTANMINNLLEGSGVRVSDINLSTSQIKPDEACVIVEEGKAFSLTAQSLAAFFGCQLKRSNPEVYDILFILNNTENEWNIQNL</sequence>
<organism evidence="2 3">
    <name type="scientific">Candidatus Roizmanbacteria bacterium RIFCSPLOWO2_02_FULL_41_9</name>
    <dbReference type="NCBI Taxonomy" id="1802077"/>
    <lineage>
        <taxon>Bacteria</taxon>
        <taxon>Candidatus Roizmaniibacteriota</taxon>
    </lineage>
</organism>
<keyword evidence="1" id="KW-1133">Transmembrane helix</keyword>
<evidence type="ECO:0000313" key="2">
    <source>
        <dbReference type="EMBL" id="OGK58145.1"/>
    </source>
</evidence>
<keyword evidence="1" id="KW-0472">Membrane</keyword>
<accession>A0A1F7JR96</accession>
<proteinExistence type="predicted"/>
<gene>
    <name evidence="2" type="ORF">A3H86_04115</name>
</gene>
<keyword evidence="1" id="KW-0812">Transmembrane</keyword>
<evidence type="ECO:0008006" key="4">
    <source>
        <dbReference type="Google" id="ProtNLM"/>
    </source>
</evidence>
<comment type="caution">
    <text evidence="2">The sequence shown here is derived from an EMBL/GenBank/DDBJ whole genome shotgun (WGS) entry which is preliminary data.</text>
</comment>
<protein>
    <recommendedName>
        <fullName evidence="4">LytR/CpsA/Psr regulator C-terminal domain-containing protein</fullName>
    </recommendedName>
</protein>
<dbReference type="EMBL" id="MGBB01000025">
    <property type="protein sequence ID" value="OGK58145.1"/>
    <property type="molecule type" value="Genomic_DNA"/>
</dbReference>
<dbReference type="AlphaFoldDB" id="A0A1F7JR96"/>
<dbReference type="Proteomes" id="UP000178039">
    <property type="component" value="Unassembled WGS sequence"/>
</dbReference>
<evidence type="ECO:0000313" key="3">
    <source>
        <dbReference type="Proteomes" id="UP000178039"/>
    </source>
</evidence>
<evidence type="ECO:0000256" key="1">
    <source>
        <dbReference type="SAM" id="Phobius"/>
    </source>
</evidence>